<dbReference type="Pfam" id="PF00155">
    <property type="entry name" value="Aminotran_1_2"/>
    <property type="match status" value="1"/>
</dbReference>
<dbReference type="InterPro" id="IPR036388">
    <property type="entry name" value="WH-like_DNA-bd_sf"/>
</dbReference>
<evidence type="ECO:0000313" key="7">
    <source>
        <dbReference type="EMBL" id="QYZ70843.1"/>
    </source>
</evidence>
<evidence type="ECO:0000256" key="3">
    <source>
        <dbReference type="ARBA" id="ARBA00023015"/>
    </source>
</evidence>
<dbReference type="PROSITE" id="PS50949">
    <property type="entry name" value="HTH_GNTR"/>
    <property type="match status" value="1"/>
</dbReference>
<organism evidence="7 8">
    <name type="scientific">Neotabrizicola shimadae</name>
    <dbReference type="NCBI Taxonomy" id="2807096"/>
    <lineage>
        <taxon>Bacteria</taxon>
        <taxon>Pseudomonadati</taxon>
        <taxon>Pseudomonadota</taxon>
        <taxon>Alphaproteobacteria</taxon>
        <taxon>Rhodobacterales</taxon>
        <taxon>Paracoccaceae</taxon>
        <taxon>Neotabrizicola</taxon>
    </lineage>
</organism>
<dbReference type="InterPro" id="IPR015424">
    <property type="entry name" value="PyrdxlP-dep_Trfase"/>
</dbReference>
<dbReference type="SUPFAM" id="SSF46785">
    <property type="entry name" value="Winged helix' DNA-binding domain"/>
    <property type="match status" value="1"/>
</dbReference>
<dbReference type="InterPro" id="IPR004839">
    <property type="entry name" value="Aminotransferase_I/II_large"/>
</dbReference>
<evidence type="ECO:0000256" key="2">
    <source>
        <dbReference type="ARBA" id="ARBA00022898"/>
    </source>
</evidence>
<dbReference type="PANTHER" id="PTHR46577:SF1">
    <property type="entry name" value="HTH-TYPE TRANSCRIPTIONAL REGULATORY PROTEIN GABR"/>
    <property type="match status" value="1"/>
</dbReference>
<dbReference type="GO" id="GO:0003677">
    <property type="term" value="F:DNA binding"/>
    <property type="evidence" value="ECO:0007669"/>
    <property type="project" value="UniProtKB-KW"/>
</dbReference>
<dbReference type="InterPro" id="IPR015421">
    <property type="entry name" value="PyrdxlP-dep_Trfase_major"/>
</dbReference>
<dbReference type="EMBL" id="CP069370">
    <property type="protein sequence ID" value="QYZ70843.1"/>
    <property type="molecule type" value="Genomic_DNA"/>
</dbReference>
<dbReference type="KEGG" id="nsm:JO391_04830"/>
<dbReference type="Gene3D" id="1.10.10.10">
    <property type="entry name" value="Winged helix-like DNA-binding domain superfamily/Winged helix DNA-binding domain"/>
    <property type="match status" value="1"/>
</dbReference>
<keyword evidence="5" id="KW-0804">Transcription</keyword>
<dbReference type="SUPFAM" id="SSF53383">
    <property type="entry name" value="PLP-dependent transferases"/>
    <property type="match status" value="1"/>
</dbReference>
<dbReference type="Pfam" id="PF00392">
    <property type="entry name" value="GntR"/>
    <property type="match status" value="1"/>
</dbReference>
<dbReference type="InterPro" id="IPR036390">
    <property type="entry name" value="WH_DNA-bd_sf"/>
</dbReference>
<name>A0A8G1EE48_9RHOB</name>
<dbReference type="InterPro" id="IPR000524">
    <property type="entry name" value="Tscrpt_reg_HTH_GntR"/>
</dbReference>
<dbReference type="Proteomes" id="UP000826300">
    <property type="component" value="Chromosome"/>
</dbReference>
<evidence type="ECO:0000259" key="6">
    <source>
        <dbReference type="PROSITE" id="PS50949"/>
    </source>
</evidence>
<dbReference type="GO" id="GO:0030170">
    <property type="term" value="F:pyridoxal phosphate binding"/>
    <property type="evidence" value="ECO:0007669"/>
    <property type="project" value="InterPro"/>
</dbReference>
<dbReference type="GO" id="GO:0008483">
    <property type="term" value="F:transaminase activity"/>
    <property type="evidence" value="ECO:0007669"/>
    <property type="project" value="UniProtKB-KW"/>
</dbReference>
<keyword evidence="7" id="KW-0808">Transferase</keyword>
<keyword evidence="3" id="KW-0805">Transcription regulation</keyword>
<dbReference type="AlphaFoldDB" id="A0A8G1EE48"/>
<accession>A0A8G1EE48</accession>
<evidence type="ECO:0000313" key="8">
    <source>
        <dbReference type="Proteomes" id="UP000826300"/>
    </source>
</evidence>
<comment type="similarity">
    <text evidence="1">In the C-terminal section; belongs to the class-I pyridoxal-phosphate-dependent aminotransferase family.</text>
</comment>
<protein>
    <submittedName>
        <fullName evidence="7">PLP-dependent aminotransferase family protein</fullName>
    </submittedName>
</protein>
<evidence type="ECO:0000256" key="4">
    <source>
        <dbReference type="ARBA" id="ARBA00023125"/>
    </source>
</evidence>
<keyword evidence="4" id="KW-0238">DNA-binding</keyword>
<dbReference type="GO" id="GO:0003700">
    <property type="term" value="F:DNA-binding transcription factor activity"/>
    <property type="evidence" value="ECO:0007669"/>
    <property type="project" value="InterPro"/>
</dbReference>
<evidence type="ECO:0000256" key="1">
    <source>
        <dbReference type="ARBA" id="ARBA00005384"/>
    </source>
</evidence>
<dbReference type="CDD" id="cd00609">
    <property type="entry name" value="AAT_like"/>
    <property type="match status" value="1"/>
</dbReference>
<keyword evidence="2" id="KW-0663">Pyridoxal phosphate</keyword>
<dbReference type="InterPro" id="IPR051446">
    <property type="entry name" value="HTH_trans_reg/aminotransferase"/>
</dbReference>
<sequence>MTDTNWTPDLTAFPGPKYLGLSRALREAIRAGELAPGARLPPVRELAWAIGVTPGTVARAYQQATQEGLLAATVGRGTFVAAAAPRLGPTQPLHIDRPRDVAGQVNMRAPTLPEIGQAPAFAAALDRIGRGISVAWHDYPSQTDEAPLRRAICDWLSDRALGPLDAEDVALTLGGQNAISLVLLCCLRGDRPVVLTEDLSYPGFRHAARLARAEVIGIETDREGMVPDALEAACRRHGAQVLCLTAEAQNPTTARLTPARREAIVAIARRYDLQIIDDDCYALSVSVLPSLRALAPERCWHVGSWSKSISPALRFGYIACPRGLGQSGRLTAQHSFFALPRPLTELALDLLESGEARRLRALVQEEQDRRLAAVVAALDGQDLSWQPGVQFLYLRLRPGWQASAFARAAEAEGVFLRPADEFAAPGIRAPNAVRLALAGRAPWPDFTAALDRLARLLQRPPQEAEV</sequence>
<gene>
    <name evidence="7" type="ORF">JO391_04830</name>
</gene>
<dbReference type="RefSeq" id="WP_220663060.1">
    <property type="nucleotide sequence ID" value="NZ_CP069370.1"/>
</dbReference>
<dbReference type="SMART" id="SM00345">
    <property type="entry name" value="HTH_GNTR"/>
    <property type="match status" value="1"/>
</dbReference>
<keyword evidence="7" id="KW-0032">Aminotransferase</keyword>
<dbReference type="Gene3D" id="3.40.640.10">
    <property type="entry name" value="Type I PLP-dependent aspartate aminotransferase-like (Major domain)"/>
    <property type="match status" value="1"/>
</dbReference>
<dbReference type="CDD" id="cd07377">
    <property type="entry name" value="WHTH_GntR"/>
    <property type="match status" value="1"/>
</dbReference>
<proteinExistence type="inferred from homology"/>
<feature type="domain" description="HTH gntR-type" evidence="6">
    <location>
        <begin position="15"/>
        <end position="83"/>
    </location>
</feature>
<reference evidence="7" key="1">
    <citation type="submission" date="2021-02" db="EMBL/GenBank/DDBJ databases">
        <title>Rhodobacter shimadae sp. nov., an aerobic anoxygenic phototrophic bacterium isolated from a hot spring.</title>
        <authorList>
            <person name="Muramatsu S."/>
            <person name="Haruta S."/>
            <person name="Hirose S."/>
            <person name="Hanada S."/>
        </authorList>
    </citation>
    <scope>NUCLEOTIDE SEQUENCE</scope>
    <source>
        <strain evidence="7">N10</strain>
    </source>
</reference>
<keyword evidence="8" id="KW-1185">Reference proteome</keyword>
<dbReference type="PANTHER" id="PTHR46577">
    <property type="entry name" value="HTH-TYPE TRANSCRIPTIONAL REGULATORY PROTEIN GABR"/>
    <property type="match status" value="1"/>
</dbReference>
<evidence type="ECO:0000256" key="5">
    <source>
        <dbReference type="ARBA" id="ARBA00023163"/>
    </source>
</evidence>